<sequence length="801" mass="95682">MKKDEKNNMDESLEEYDEENYTSELDDLPEYERELILAKRHEEYMKKKHRRMLLKNLHIDQKSKGNIHDDTNKSVETSNQKKKGKLNNKKLKLKKKLSESDEGEEKEEKEENDDNDDDQYDNIYQSDEEQKKDNKKKKAQSKKIKGDNESYNIDSISYVKYKKGKIKILEDDDEKNHEDEKKKTHITDDVSVTDHSYTDSSYKNKKKSKYKKDETNKKDETYKKDKTTKKDETNKKDETTKKDEKNKKYETNKKDETDVYIKTKKHREDYSDDYYSTSSYENEKSSDVHYNKKEKKLHLKVISEESHLDNNKNKTGKSLNKILIENKKKKKDIHIIDSGVDKNKEEKKDVITNIFEKNEKINKDKELDAPQTPERLVHLYKEEKKIKMDIYNYMTYDIITYFQLKKTFLLDMCEHVHFSYHVIGHMIKIIDTSKLNKVTDEDMQNTNNKKKIDIENENKKKIFFITNVIKSESYFSTDRNTNIKFEVAHLENLAHSKFFKKIKNIMYQNKKISMDELKSNEYYETYICDMNNISDQKFNIDEYNHIKLFSIDLEILKMFHLFIKEKNEDLKNFRYTEKQLQDLFEKKKQTSFYEIYTNNKSIDNLPITRITVQREICSIQREIDKLNFDKKKTNTNDTYTLSKLNNQISELTKKITILRGNLDKARKNHAAMKSNEHFAQEKNVIKEKSKTNIKSALKDDITNKFLGVDEMDISYFSKQIYDEKTKFNNMLSSKFINLPLDVHHKVVHHFLLGTIQNNDAVFYDDPSNKIKKELDAEVDKLLGLHVNRHITLFDDIKKNYE</sequence>
<feature type="compositionally biased region" description="Basic and acidic residues" evidence="2">
    <location>
        <begin position="57"/>
        <end position="73"/>
    </location>
</feature>
<gene>
    <name evidence="3" type="ORF">PGSY75_1225600</name>
</gene>
<evidence type="ECO:0000256" key="2">
    <source>
        <dbReference type="SAM" id="MobiDB-lite"/>
    </source>
</evidence>
<reference evidence="3 4" key="1">
    <citation type="journal article" date="2016" name="Nat. Commun.">
        <title>Genomes of cryptic chimpanzee Plasmodium species reveal key evolutionary events leading to human malaria.</title>
        <authorList>
            <person name="Sundararaman S.A."/>
            <person name="Plenderleith L.J."/>
            <person name="Liu W."/>
            <person name="Loy D.E."/>
            <person name="Learn G.H."/>
            <person name="Li Y."/>
            <person name="Shaw K.S."/>
            <person name="Ayouba A."/>
            <person name="Peeters M."/>
            <person name="Speede S."/>
            <person name="Shaw G.M."/>
            <person name="Bushman F.D."/>
            <person name="Brisson D."/>
            <person name="Rayner J.C."/>
            <person name="Sharp P.M."/>
            <person name="Hahn B.H."/>
        </authorList>
    </citation>
    <scope>NUCLEOTIDE SEQUENCE [LARGE SCALE GENOMIC DNA]</scope>
    <source>
        <strain evidence="3 4">SY75</strain>
    </source>
</reference>
<feature type="region of interest" description="Disordered" evidence="2">
    <location>
        <begin position="55"/>
        <end position="255"/>
    </location>
</feature>
<dbReference type="GeneID" id="29777424"/>
<comment type="caution">
    <text evidence="3">The sequence shown here is derived from an EMBL/GenBank/DDBJ whole genome shotgun (WGS) entry which is preliminary data.</text>
</comment>
<organism evidence="3 4">
    <name type="scientific">Plasmodium gaboni</name>
    <dbReference type="NCBI Taxonomy" id="647221"/>
    <lineage>
        <taxon>Eukaryota</taxon>
        <taxon>Sar</taxon>
        <taxon>Alveolata</taxon>
        <taxon>Apicomplexa</taxon>
        <taxon>Aconoidasida</taxon>
        <taxon>Haemosporida</taxon>
        <taxon>Plasmodiidae</taxon>
        <taxon>Plasmodium</taxon>
        <taxon>Plasmodium (Laverania)</taxon>
    </lineage>
</organism>
<protein>
    <submittedName>
        <fullName evidence="3">Uncharacterized protein</fullName>
    </submittedName>
</protein>
<dbReference type="AlphaFoldDB" id="A0A151LGG3"/>
<evidence type="ECO:0000313" key="4">
    <source>
        <dbReference type="Proteomes" id="UP000076004"/>
    </source>
</evidence>
<evidence type="ECO:0000256" key="1">
    <source>
        <dbReference type="SAM" id="Coils"/>
    </source>
</evidence>
<dbReference type="Proteomes" id="UP000076004">
    <property type="component" value="Chromosome 12"/>
</dbReference>
<dbReference type="RefSeq" id="XP_018640697.1">
    <property type="nucleotide sequence ID" value="XM_018786832.1"/>
</dbReference>
<feature type="compositionally biased region" description="Acidic residues" evidence="2">
    <location>
        <begin position="11"/>
        <end position="28"/>
    </location>
</feature>
<proteinExistence type="predicted"/>
<evidence type="ECO:0000313" key="3">
    <source>
        <dbReference type="EMBL" id="KYN98058.1"/>
    </source>
</evidence>
<dbReference type="VEuPathDB" id="PlasmoDB:PGABG01_1224400"/>
<feature type="compositionally biased region" description="Acidic residues" evidence="2">
    <location>
        <begin position="100"/>
        <end position="120"/>
    </location>
</feature>
<feature type="region of interest" description="Disordered" evidence="2">
    <location>
        <begin position="1"/>
        <end position="28"/>
    </location>
</feature>
<feature type="compositionally biased region" description="Basic and acidic residues" evidence="2">
    <location>
        <begin position="174"/>
        <end position="188"/>
    </location>
</feature>
<feature type="compositionally biased region" description="Basic and acidic residues" evidence="2">
    <location>
        <begin position="211"/>
        <end position="255"/>
    </location>
</feature>
<dbReference type="VEuPathDB" id="PlasmoDB:PGSY75_1225600"/>
<accession>A0A151LGG3</accession>
<name>A0A151LGG3_9APIC</name>
<feature type="compositionally biased region" description="Basic residues" evidence="2">
    <location>
        <begin position="80"/>
        <end position="95"/>
    </location>
</feature>
<dbReference type="KEGG" id="pgab:PGSY75_1225600"/>
<feature type="coiled-coil region" evidence="1">
    <location>
        <begin position="641"/>
        <end position="668"/>
    </location>
</feature>
<dbReference type="EMBL" id="LVLB01000013">
    <property type="protein sequence ID" value="KYN98058.1"/>
    <property type="molecule type" value="Genomic_DNA"/>
</dbReference>
<keyword evidence="1" id="KW-0175">Coiled coil</keyword>
<feature type="compositionally biased region" description="Basic residues" evidence="2">
    <location>
        <begin position="133"/>
        <end position="143"/>
    </location>
</feature>